<dbReference type="AlphaFoldDB" id="A0A1E8FFA4"/>
<evidence type="ECO:0000313" key="1">
    <source>
        <dbReference type="EMBL" id="OFI34590.1"/>
    </source>
</evidence>
<evidence type="ECO:0000313" key="2">
    <source>
        <dbReference type="Proteomes" id="UP000176037"/>
    </source>
</evidence>
<dbReference type="STRING" id="1856405.BFC17_13405"/>
<reference evidence="1 2" key="1">
    <citation type="submission" date="2016-09" db="EMBL/GenBank/DDBJ databases">
        <title>Alteromonas lipolytica, a new species isolated from sea water.</title>
        <authorList>
            <person name="Wu Y.-H."/>
            <person name="Cheng H."/>
            <person name="Xu X.-W."/>
        </authorList>
    </citation>
    <scope>NUCLEOTIDE SEQUENCE [LARGE SCALE GENOMIC DNA]</scope>
    <source>
        <strain evidence="1 2">JW12</strain>
    </source>
</reference>
<dbReference type="OrthoDB" id="6298687at2"/>
<dbReference type="RefSeq" id="WP_070175509.1">
    <property type="nucleotide sequence ID" value="NZ_BMJR01000001.1"/>
</dbReference>
<keyword evidence="2" id="KW-1185">Reference proteome</keyword>
<organism evidence="1 2">
    <name type="scientific">Alteromonas lipolytica</name>
    <dbReference type="NCBI Taxonomy" id="1856405"/>
    <lineage>
        <taxon>Bacteria</taxon>
        <taxon>Pseudomonadati</taxon>
        <taxon>Pseudomonadota</taxon>
        <taxon>Gammaproteobacteria</taxon>
        <taxon>Alteromonadales</taxon>
        <taxon>Alteromonadaceae</taxon>
        <taxon>Alteromonas/Salinimonas group</taxon>
        <taxon>Alteromonas</taxon>
    </lineage>
</organism>
<dbReference type="EMBL" id="MJIC01000010">
    <property type="protein sequence ID" value="OFI34590.1"/>
    <property type="molecule type" value="Genomic_DNA"/>
</dbReference>
<proteinExistence type="predicted"/>
<sequence length="422" mass="47713">MKTQKVAVVGTGSSAEKFISTVSSACSFTFFNSTGSGECQGQPVYALNQLVHNEFDKVVLAVYDYGELLPLIENSDKAPLYWFDAKNTELALLTDPYFDNAQACRQKTELLTVIYDMRIAPPTYDFVVFLIKSQLVAQERGLKGLRVIIAPGDKQGFRDNIDFFSQGEMAFRVSHLLLPLIKLVDPGADIFLCSNREDARDIYFSACHRFPDSHNFVKPIARHFYSEFFEAIDKGIEHRLIRASETCRERIAEWMRYSNIAPQRAITLTLRESTAHNDRNSELAIWHQVATALTQAGYRVIVVRDTAKALFPLGWQSIDEFPVAALDVEMRTALYEQSWLNLGVCNGPAVLCFLMAQCRYLFFGMYNASCTSNTYEHLEKVGIKRDRDQIAGAGDGQYICWDDITAENVLFAIQQKFGVTIQ</sequence>
<accession>A0A1E8FFA4</accession>
<comment type="caution">
    <text evidence="1">The sequence shown here is derived from an EMBL/GenBank/DDBJ whole genome shotgun (WGS) entry which is preliminary data.</text>
</comment>
<gene>
    <name evidence="1" type="ORF">BFC17_13405</name>
</gene>
<dbReference type="Proteomes" id="UP000176037">
    <property type="component" value="Unassembled WGS sequence"/>
</dbReference>
<name>A0A1E8FFA4_9ALTE</name>
<protein>
    <submittedName>
        <fullName evidence="1">Uncharacterized protein</fullName>
    </submittedName>
</protein>